<feature type="domain" description="Phytase-like" evidence="1">
    <location>
        <begin position="53"/>
        <end position="296"/>
    </location>
</feature>
<dbReference type="EMBL" id="JAQIBD010000003">
    <property type="protein sequence ID" value="MDM5272440.1"/>
    <property type="molecule type" value="Genomic_DNA"/>
</dbReference>
<dbReference type="InterPro" id="IPR014567">
    <property type="entry name" value="UCP031900"/>
</dbReference>
<protein>
    <submittedName>
        <fullName evidence="2">Esterase-like activity of phytase family protein</fullName>
    </submittedName>
</protein>
<dbReference type="InterPro" id="IPR027372">
    <property type="entry name" value="Phytase-like_dom"/>
</dbReference>
<dbReference type="SUPFAM" id="SSF101898">
    <property type="entry name" value="NHL repeat"/>
    <property type="match status" value="1"/>
</dbReference>
<gene>
    <name evidence="2" type="ORF">PGH07_09635</name>
</gene>
<dbReference type="RefSeq" id="WP_289414246.1">
    <property type="nucleotide sequence ID" value="NZ_JAQIBD010000003.1"/>
</dbReference>
<organism evidence="2 3">
    <name type="scientific">Sulfurovum zhangzhouensis</name>
    <dbReference type="NCBI Taxonomy" id="3019067"/>
    <lineage>
        <taxon>Bacteria</taxon>
        <taxon>Pseudomonadati</taxon>
        <taxon>Campylobacterota</taxon>
        <taxon>Epsilonproteobacteria</taxon>
        <taxon>Campylobacterales</taxon>
        <taxon>Sulfurovaceae</taxon>
        <taxon>Sulfurovum</taxon>
    </lineage>
</organism>
<name>A0ABT7R048_9BACT</name>
<comment type="caution">
    <text evidence="2">The sequence shown here is derived from an EMBL/GenBank/DDBJ whole genome shotgun (WGS) entry which is preliminary data.</text>
</comment>
<dbReference type="Pfam" id="PF13449">
    <property type="entry name" value="Phytase-like"/>
    <property type="match status" value="1"/>
</dbReference>
<evidence type="ECO:0000259" key="1">
    <source>
        <dbReference type="Pfam" id="PF13449"/>
    </source>
</evidence>
<accession>A0ABT7R048</accession>
<dbReference type="Proteomes" id="UP001169069">
    <property type="component" value="Unassembled WGS sequence"/>
</dbReference>
<reference evidence="2" key="1">
    <citation type="submission" date="2023-01" db="EMBL/GenBank/DDBJ databases">
        <title>Sulfurovum sp. zt1-1 genome assembly.</title>
        <authorList>
            <person name="Wang J."/>
        </authorList>
    </citation>
    <scope>NUCLEOTIDE SEQUENCE</scope>
    <source>
        <strain evidence="2">Zt1-1</strain>
    </source>
</reference>
<dbReference type="PIRSF" id="PIRSF031900">
    <property type="entry name" value="UCP031900"/>
    <property type="match status" value="1"/>
</dbReference>
<keyword evidence="3" id="KW-1185">Reference proteome</keyword>
<evidence type="ECO:0000313" key="2">
    <source>
        <dbReference type="EMBL" id="MDM5272440.1"/>
    </source>
</evidence>
<evidence type="ECO:0000313" key="3">
    <source>
        <dbReference type="Proteomes" id="UP001169069"/>
    </source>
</evidence>
<sequence>MKLILILFAFFSVLYAEIRSVDITPRFKSDQYSGIKILDQKYLSYKQIGGYGFSELSDLTYDPKEKKLFMISDEGRLFTFHAMFSDKIDVLKPISATLITKENGKKFKKWRRDSEGICLGAKGGLLISFEGKPRLGLFREDGQRIKTYTLPKPLRNAENYRSQNKSLEALARHPWYGALMVAEWPLKKDHKKYQTIYSLSGKQWHFTAEPEARSSTTAIEVMDDGNILVLERSFTDYLDPFVITLKKVYLEGCTQNSMCKSKVLVKMNSHKGWDVDNFEGLAHVGNNRFVMISDDNDNFFQRTLLIYFEVTE</sequence>
<proteinExistence type="predicted"/>